<dbReference type="EMBL" id="OIVN01000325">
    <property type="protein sequence ID" value="SPC78339.1"/>
    <property type="molecule type" value="Genomic_DNA"/>
</dbReference>
<dbReference type="AlphaFoldDB" id="A0A2N9EUU6"/>
<dbReference type="SUPFAM" id="SSF57850">
    <property type="entry name" value="RING/U-box"/>
    <property type="match status" value="1"/>
</dbReference>
<dbReference type="InterPro" id="IPR026960">
    <property type="entry name" value="RVT-Znf"/>
</dbReference>
<accession>A0A2N9EUU6</accession>
<dbReference type="InterPro" id="IPR013083">
    <property type="entry name" value="Znf_RING/FYVE/PHD"/>
</dbReference>
<protein>
    <recommendedName>
        <fullName evidence="1">Reverse transcriptase zinc-binding domain-containing protein</fullName>
    </recommendedName>
</protein>
<name>A0A2N9EUU6_FAGSY</name>
<organism evidence="2">
    <name type="scientific">Fagus sylvatica</name>
    <name type="common">Beechnut</name>
    <dbReference type="NCBI Taxonomy" id="28930"/>
    <lineage>
        <taxon>Eukaryota</taxon>
        <taxon>Viridiplantae</taxon>
        <taxon>Streptophyta</taxon>
        <taxon>Embryophyta</taxon>
        <taxon>Tracheophyta</taxon>
        <taxon>Spermatophyta</taxon>
        <taxon>Magnoliopsida</taxon>
        <taxon>eudicotyledons</taxon>
        <taxon>Gunneridae</taxon>
        <taxon>Pentapetalae</taxon>
        <taxon>rosids</taxon>
        <taxon>fabids</taxon>
        <taxon>Fagales</taxon>
        <taxon>Fagaceae</taxon>
        <taxon>Fagus</taxon>
    </lineage>
</organism>
<dbReference type="PANTHER" id="PTHR36617:SF5">
    <property type="entry name" value="OS05G0421675 PROTEIN"/>
    <property type="match status" value="1"/>
</dbReference>
<evidence type="ECO:0000313" key="2">
    <source>
        <dbReference type="EMBL" id="SPC78339.1"/>
    </source>
</evidence>
<gene>
    <name evidence="2" type="ORF">FSB_LOCUS6221</name>
</gene>
<feature type="domain" description="Reverse transcriptase zinc-binding" evidence="1">
    <location>
        <begin position="183"/>
        <end position="253"/>
    </location>
</feature>
<reference evidence="2" key="1">
    <citation type="submission" date="2018-02" db="EMBL/GenBank/DDBJ databases">
        <authorList>
            <person name="Cohen D.B."/>
            <person name="Kent A.D."/>
        </authorList>
    </citation>
    <scope>NUCLEOTIDE SEQUENCE</scope>
</reference>
<dbReference type="PANTHER" id="PTHR36617">
    <property type="entry name" value="PROTEIN, PUTATIVE-RELATED"/>
    <property type="match status" value="1"/>
</dbReference>
<dbReference type="Gene3D" id="3.30.40.10">
    <property type="entry name" value="Zinc/RING finger domain, C3HC4 (zinc finger)"/>
    <property type="match status" value="1"/>
</dbReference>
<sequence length="409" mass="47116">MVEKVKQHLVGRNKVCTPKDKGDLGLQSLVLFNKVLLGKWLWRFGLEVHNLWRRVLVVKYGTELGGWCTNPIRGNQVRFWKDTWCGDTILMDRLPRLFTCSTHRDATIDTVLTGPDSRGVWEWNVTFVRAFNDWEVAEVVEFFQLLNSHVVTNSGPDGLRWTICKAGVFDSCSFCLALIDRPGESFPWKSIWAVKASPCVAFFIWTAAWGRILTCDNLMRHGFTKAGWCCMCCCDGETVDHLLLHCNTAYVIWSIVFNSFGIHWVMPQRVLDLLFGWRNWFGKLHSNIWNLVPLCLMWTLWRERNSRTFEEKSSTPDQLLEVAASILLRYYNWSVSKVHDEWFADEEKVRRAVGLLERPVVECPNARELTCGICFETYPCDMIHTAACGHPFCSSCWAVDEVSFTCTTG</sequence>
<evidence type="ECO:0000259" key="1">
    <source>
        <dbReference type="Pfam" id="PF13966"/>
    </source>
</evidence>
<dbReference type="Pfam" id="PF13966">
    <property type="entry name" value="zf-RVT"/>
    <property type="match status" value="1"/>
</dbReference>
<proteinExistence type="predicted"/>